<evidence type="ECO:0008006" key="3">
    <source>
        <dbReference type="Google" id="ProtNLM"/>
    </source>
</evidence>
<keyword evidence="2" id="KW-1185">Reference proteome</keyword>
<dbReference type="RefSeq" id="WP_157748177.1">
    <property type="nucleotide sequence ID" value="NZ_LT607750.1"/>
</dbReference>
<dbReference type="Proteomes" id="UP000198217">
    <property type="component" value="Chromosome I"/>
</dbReference>
<evidence type="ECO:0000313" key="2">
    <source>
        <dbReference type="Proteomes" id="UP000198217"/>
    </source>
</evidence>
<protein>
    <recommendedName>
        <fullName evidence="3">HEAT repeat-containing protein</fullName>
    </recommendedName>
</protein>
<sequence>MTASPRGSRPEPLAGLDSVDWAKFRPRNRRDAERDACEIPDLIRGLARAEGRAVHEWGEALKGALIHGHSGLYFRTVEPAAPFLIELCRSERPEVAAEALSILLSCIGDGPFHPEPLRPDDTELSEVETRTWAIIHAGRAAYYPWLRSSHWGARIGALELLGVLEPKAPEFQRELARLEASDGNVGIQQAIREIRLDL</sequence>
<accession>A0A1C5IBW2</accession>
<gene>
    <name evidence="1" type="ORF">GA0070609_3079</name>
</gene>
<dbReference type="EMBL" id="LT607750">
    <property type="protein sequence ID" value="SCG55744.1"/>
    <property type="molecule type" value="Genomic_DNA"/>
</dbReference>
<proteinExistence type="predicted"/>
<reference evidence="1 2" key="1">
    <citation type="submission" date="2016-06" db="EMBL/GenBank/DDBJ databases">
        <authorList>
            <person name="Kjaerup R.B."/>
            <person name="Dalgaard T.S."/>
            <person name="Juul-Madsen H.R."/>
        </authorList>
    </citation>
    <scope>NUCLEOTIDE SEQUENCE [LARGE SCALE GENOMIC DNA]</scope>
    <source>
        <strain evidence="1 2">DSM 43904</strain>
    </source>
</reference>
<evidence type="ECO:0000313" key="1">
    <source>
        <dbReference type="EMBL" id="SCG55744.1"/>
    </source>
</evidence>
<dbReference type="AlphaFoldDB" id="A0A1C5IBW2"/>
<name>A0A1C5IBW2_9ACTN</name>
<organism evidence="1 2">
    <name type="scientific">Micromonospora echinaurantiaca</name>
    <dbReference type="NCBI Taxonomy" id="47857"/>
    <lineage>
        <taxon>Bacteria</taxon>
        <taxon>Bacillati</taxon>
        <taxon>Actinomycetota</taxon>
        <taxon>Actinomycetes</taxon>
        <taxon>Micromonosporales</taxon>
        <taxon>Micromonosporaceae</taxon>
        <taxon>Micromonospora</taxon>
    </lineage>
</organism>